<name>A0ACC0P2R1_RHOML</name>
<dbReference type="Proteomes" id="UP001062846">
    <property type="component" value="Chromosome 4"/>
</dbReference>
<accession>A0ACC0P2R1</accession>
<reference evidence="1" key="1">
    <citation type="submission" date="2022-02" db="EMBL/GenBank/DDBJ databases">
        <title>Plant Genome Project.</title>
        <authorList>
            <person name="Zhang R.-G."/>
        </authorList>
    </citation>
    <scope>NUCLEOTIDE SEQUENCE</scope>
    <source>
        <strain evidence="1">AT1</strain>
    </source>
</reference>
<proteinExistence type="predicted"/>
<comment type="caution">
    <text evidence="1">The sequence shown here is derived from an EMBL/GenBank/DDBJ whole genome shotgun (WGS) entry which is preliminary data.</text>
</comment>
<gene>
    <name evidence="1" type="ORF">RHMOL_Rhmol04G0148800</name>
</gene>
<organism evidence="1 2">
    <name type="scientific">Rhododendron molle</name>
    <name type="common">Chinese azalea</name>
    <name type="synonym">Azalea mollis</name>
    <dbReference type="NCBI Taxonomy" id="49168"/>
    <lineage>
        <taxon>Eukaryota</taxon>
        <taxon>Viridiplantae</taxon>
        <taxon>Streptophyta</taxon>
        <taxon>Embryophyta</taxon>
        <taxon>Tracheophyta</taxon>
        <taxon>Spermatophyta</taxon>
        <taxon>Magnoliopsida</taxon>
        <taxon>eudicotyledons</taxon>
        <taxon>Gunneridae</taxon>
        <taxon>Pentapetalae</taxon>
        <taxon>asterids</taxon>
        <taxon>Ericales</taxon>
        <taxon>Ericaceae</taxon>
        <taxon>Ericoideae</taxon>
        <taxon>Rhodoreae</taxon>
        <taxon>Rhododendron</taxon>
    </lineage>
</organism>
<sequence>MAERWLEELWTWMLKFKDAVFSNLWEAGYVGEDVESILYKLLMGPLGQNPGSGIGIVYIDEVDKITKKPLSEVGGESYQAFIVVLKFSLLLLQAGYVGEDVVSVLYKLLMVKIHVYTQCTNGMDFGLILLLLTTMWKLPNKASLVAEVCWGRGDRVSPLGIIYIDEVVKITKKVVNVPEKGARKHPRGYNIQETLIRNVTFFSVFSFLSVVLFETIKTSFGVVWLRGGSKCFGYGCLSSRMLFPKFCGRSLQEGLYDLMEDILRGFGQCNHSDMFADISQPHWELGSISTLVFNGCFATGSLVRFDYTALECLWKTLFRFAHTPLVASTPEPMQGIKTVDLVKSA</sequence>
<evidence type="ECO:0000313" key="1">
    <source>
        <dbReference type="EMBL" id="KAI8559108.1"/>
    </source>
</evidence>
<dbReference type="EMBL" id="CM046391">
    <property type="protein sequence ID" value="KAI8559108.1"/>
    <property type="molecule type" value="Genomic_DNA"/>
</dbReference>
<protein>
    <submittedName>
        <fullName evidence="1">Uncharacterized protein</fullName>
    </submittedName>
</protein>
<evidence type="ECO:0000313" key="2">
    <source>
        <dbReference type="Proteomes" id="UP001062846"/>
    </source>
</evidence>
<keyword evidence="2" id="KW-1185">Reference proteome</keyword>